<reference evidence="1" key="1">
    <citation type="journal article" date="2014" name="Front. Microbiol.">
        <title>High frequency of phylogenetically diverse reductive dehalogenase-homologous genes in deep subseafloor sedimentary metagenomes.</title>
        <authorList>
            <person name="Kawai M."/>
            <person name="Futagami T."/>
            <person name="Toyoda A."/>
            <person name="Takaki Y."/>
            <person name="Nishi S."/>
            <person name="Hori S."/>
            <person name="Arai W."/>
            <person name="Tsubouchi T."/>
            <person name="Morono Y."/>
            <person name="Uchiyama I."/>
            <person name="Ito T."/>
            <person name="Fujiyama A."/>
            <person name="Inagaki F."/>
            <person name="Takami H."/>
        </authorList>
    </citation>
    <scope>NUCLEOTIDE SEQUENCE</scope>
    <source>
        <strain evidence="1">Expedition CK06-06</strain>
    </source>
</reference>
<sequence>MTKLTEEAKKYIIEARNYKTPSTFELIRTHLREEMNIEISKVAIIKWFNRSFEAQMRNGSLEKNVQVKISTPR</sequence>
<proteinExistence type="predicted"/>
<organism evidence="1">
    <name type="scientific">marine sediment metagenome</name>
    <dbReference type="NCBI Taxonomy" id="412755"/>
    <lineage>
        <taxon>unclassified sequences</taxon>
        <taxon>metagenomes</taxon>
        <taxon>ecological metagenomes</taxon>
    </lineage>
</organism>
<accession>X1AVD9</accession>
<feature type="non-terminal residue" evidence="1">
    <location>
        <position position="73"/>
    </location>
</feature>
<evidence type="ECO:0000313" key="1">
    <source>
        <dbReference type="EMBL" id="GAG86675.1"/>
    </source>
</evidence>
<protein>
    <submittedName>
        <fullName evidence="1">Uncharacterized protein</fullName>
    </submittedName>
</protein>
<dbReference type="AlphaFoldDB" id="X1AVD9"/>
<name>X1AVD9_9ZZZZ</name>
<gene>
    <name evidence="1" type="ORF">S01H4_36439</name>
</gene>
<comment type="caution">
    <text evidence="1">The sequence shown here is derived from an EMBL/GenBank/DDBJ whole genome shotgun (WGS) entry which is preliminary data.</text>
</comment>
<dbReference type="EMBL" id="BART01019479">
    <property type="protein sequence ID" value="GAG86675.1"/>
    <property type="molecule type" value="Genomic_DNA"/>
</dbReference>